<accession>A0A101SVV3</accession>
<evidence type="ECO:0000259" key="1">
    <source>
        <dbReference type="Pfam" id="PF12697"/>
    </source>
</evidence>
<dbReference type="PANTHER" id="PTHR37017:SF11">
    <property type="entry name" value="ESTERASE_LIPASE_THIOESTERASE DOMAIN-CONTAINING PROTEIN"/>
    <property type="match status" value="1"/>
</dbReference>
<feature type="domain" description="AB hydrolase-1" evidence="1">
    <location>
        <begin position="4"/>
        <end position="244"/>
    </location>
</feature>
<reference evidence="2 3" key="1">
    <citation type="submission" date="2015-10" db="EMBL/GenBank/DDBJ databases">
        <title>Draft genome sequence of Streptomyces bungoensis DSM 41781, type strain for the species Streptomyces bungoensis.</title>
        <authorList>
            <person name="Ruckert C."/>
            <person name="Winkler A."/>
            <person name="Kalinowski J."/>
            <person name="Kampfer P."/>
            <person name="Glaeser S."/>
        </authorList>
    </citation>
    <scope>NUCLEOTIDE SEQUENCE [LARGE SCALE GENOMIC DNA]</scope>
    <source>
        <strain evidence="2 3">DSM 41781</strain>
    </source>
</reference>
<sequence>MSLFVLVPGAWLGGWVWSDVVGELTRRGHQAVPVTLTGLGERSHLASRAVGLSTHIQDVVATLDTIETSDTVLVGHSYGIFPALGAADRRPRSVARVVFLDTGMPRNGQSVTDAFLDAEQKSALQRQVHHRGNGWRFPLPEADALPHWGSLAGLDAMALDRLRRLAAPHPYATFTEPLSLTGAADDLPTTKIFCTAGGIDLALLRALHTAGDPRVTGLLDDNSTYFELATGHYPMLSMPGELASILVQAATGGGQRLTPSQPAE</sequence>
<dbReference type="RefSeq" id="WP_061926325.1">
    <property type="nucleotide sequence ID" value="NZ_JBEYBH010000053.1"/>
</dbReference>
<dbReference type="Proteomes" id="UP000053024">
    <property type="component" value="Unassembled WGS sequence"/>
</dbReference>
<comment type="caution">
    <text evidence="2">The sequence shown here is derived from an EMBL/GenBank/DDBJ whole genome shotgun (WGS) entry which is preliminary data.</text>
</comment>
<dbReference type="OrthoDB" id="9773549at2"/>
<keyword evidence="3" id="KW-1185">Reference proteome</keyword>
<evidence type="ECO:0000313" key="3">
    <source>
        <dbReference type="Proteomes" id="UP000053024"/>
    </source>
</evidence>
<gene>
    <name evidence="2" type="ORF">AQJ66_24600</name>
</gene>
<dbReference type="SUPFAM" id="SSF53474">
    <property type="entry name" value="alpha/beta-Hydrolases"/>
    <property type="match status" value="1"/>
</dbReference>
<evidence type="ECO:0000313" key="2">
    <source>
        <dbReference type="EMBL" id="KUN81145.1"/>
    </source>
</evidence>
<dbReference type="PANTHER" id="PTHR37017">
    <property type="entry name" value="AB HYDROLASE-1 DOMAIN-CONTAINING PROTEIN-RELATED"/>
    <property type="match status" value="1"/>
</dbReference>
<protein>
    <recommendedName>
        <fullName evidence="1">AB hydrolase-1 domain-containing protein</fullName>
    </recommendedName>
</protein>
<dbReference type="STRING" id="285568.AQJ66_24600"/>
<dbReference type="InterPro" id="IPR000073">
    <property type="entry name" value="AB_hydrolase_1"/>
</dbReference>
<dbReference type="InterPro" id="IPR029058">
    <property type="entry name" value="AB_hydrolase_fold"/>
</dbReference>
<dbReference type="GO" id="GO:0003824">
    <property type="term" value="F:catalytic activity"/>
    <property type="evidence" value="ECO:0007669"/>
    <property type="project" value="UniProtKB-ARBA"/>
</dbReference>
<dbReference type="Gene3D" id="3.40.50.1820">
    <property type="entry name" value="alpha/beta hydrolase"/>
    <property type="match status" value="1"/>
</dbReference>
<organism evidence="2 3">
    <name type="scientific">Streptomyces bungoensis</name>
    <dbReference type="NCBI Taxonomy" id="285568"/>
    <lineage>
        <taxon>Bacteria</taxon>
        <taxon>Bacillati</taxon>
        <taxon>Actinomycetota</taxon>
        <taxon>Actinomycetes</taxon>
        <taxon>Kitasatosporales</taxon>
        <taxon>Streptomycetaceae</taxon>
        <taxon>Streptomyces</taxon>
    </lineage>
</organism>
<dbReference type="Pfam" id="PF12697">
    <property type="entry name" value="Abhydrolase_6"/>
    <property type="match status" value="1"/>
</dbReference>
<dbReference type="InterPro" id="IPR052897">
    <property type="entry name" value="Sec-Metab_Biosynth_Hydrolase"/>
</dbReference>
<dbReference type="EMBL" id="LMWX01000042">
    <property type="protein sequence ID" value="KUN81145.1"/>
    <property type="molecule type" value="Genomic_DNA"/>
</dbReference>
<name>A0A101SVV3_9ACTN</name>
<proteinExistence type="predicted"/>
<dbReference type="AlphaFoldDB" id="A0A101SVV3"/>